<evidence type="ECO:0000313" key="3">
    <source>
        <dbReference type="Proteomes" id="UP001281305"/>
    </source>
</evidence>
<gene>
    <name evidence="2" type="ORF">RZS32_008430</name>
</gene>
<feature type="domain" description="HTH cro/C1-type" evidence="1">
    <location>
        <begin position="9"/>
        <end position="63"/>
    </location>
</feature>
<dbReference type="InterPro" id="IPR001387">
    <property type="entry name" value="Cro/C1-type_HTH"/>
</dbReference>
<keyword evidence="3" id="KW-1185">Reference proteome</keyword>
<proteinExistence type="predicted"/>
<dbReference type="SUPFAM" id="SSF47413">
    <property type="entry name" value="lambda repressor-like DNA-binding domains"/>
    <property type="match status" value="1"/>
</dbReference>
<name>A0ABZ2TJP7_9RHOB</name>
<organism evidence="2 3">
    <name type="scientific">Roseovarius rhodophyticola</name>
    <dbReference type="NCBI Taxonomy" id="3080827"/>
    <lineage>
        <taxon>Bacteria</taxon>
        <taxon>Pseudomonadati</taxon>
        <taxon>Pseudomonadota</taxon>
        <taxon>Alphaproteobacteria</taxon>
        <taxon>Rhodobacterales</taxon>
        <taxon>Roseobacteraceae</taxon>
        <taxon>Roseovarius</taxon>
    </lineage>
</organism>
<sequence length="115" mass="12936">MSSQFALDLRLARKKAGYTQDDLAHLLDTHQTVVSQLEHGKRRPSLIEIIDLSLVYGRSFESFFAEVMAERKKHLSVRLSTLPAPGRKAMSTFNRPGSLSRMKRRLAEGLDHGSA</sequence>
<dbReference type="Pfam" id="PF01381">
    <property type="entry name" value="HTH_3"/>
    <property type="match status" value="1"/>
</dbReference>
<dbReference type="InterPro" id="IPR010982">
    <property type="entry name" value="Lambda_DNA-bd_dom_sf"/>
</dbReference>
<dbReference type="EMBL" id="CP146606">
    <property type="protein sequence ID" value="WYK19852.1"/>
    <property type="molecule type" value="Genomic_DNA"/>
</dbReference>
<accession>A0ABZ2TJP7</accession>
<reference evidence="2 3" key="1">
    <citation type="submission" date="2024-02" db="EMBL/GenBank/DDBJ databases">
        <title>Roseovarius strain W115 nov., isolated from a marine algae.</title>
        <authorList>
            <person name="Lee M.W."/>
            <person name="Lee J.K."/>
            <person name="Kim J.M."/>
            <person name="Choi D.G."/>
            <person name="Baek J.H."/>
            <person name="Bayburt H."/>
            <person name="Jung J.J."/>
            <person name="Han D.M."/>
            <person name="Jeon C.O."/>
        </authorList>
    </citation>
    <scope>NUCLEOTIDE SEQUENCE [LARGE SCALE GENOMIC DNA]</scope>
    <source>
        <strain evidence="2 3">W115</strain>
    </source>
</reference>
<dbReference type="CDD" id="cd00093">
    <property type="entry name" value="HTH_XRE"/>
    <property type="match status" value="1"/>
</dbReference>
<dbReference type="Gene3D" id="1.10.260.40">
    <property type="entry name" value="lambda repressor-like DNA-binding domains"/>
    <property type="match status" value="1"/>
</dbReference>
<dbReference type="Proteomes" id="UP001281305">
    <property type="component" value="Chromosome"/>
</dbReference>
<dbReference type="SMART" id="SM00530">
    <property type="entry name" value="HTH_XRE"/>
    <property type="match status" value="1"/>
</dbReference>
<evidence type="ECO:0000259" key="1">
    <source>
        <dbReference type="PROSITE" id="PS50943"/>
    </source>
</evidence>
<protein>
    <submittedName>
        <fullName evidence="2">Helix-turn-helix transcriptional regulator</fullName>
    </submittedName>
</protein>
<dbReference type="PROSITE" id="PS50943">
    <property type="entry name" value="HTH_CROC1"/>
    <property type="match status" value="1"/>
</dbReference>
<evidence type="ECO:0000313" key="2">
    <source>
        <dbReference type="EMBL" id="WYK19852.1"/>
    </source>
</evidence>
<dbReference type="RefSeq" id="WP_317056550.1">
    <property type="nucleotide sequence ID" value="NZ_CP146606.1"/>
</dbReference>